<dbReference type="AlphaFoldDB" id="A0A5J4L871"/>
<keyword evidence="3" id="KW-1185">Reference proteome</keyword>
<organism evidence="2 3">
    <name type="scientific">Streptomyces angustmyceticus</name>
    <dbReference type="NCBI Taxonomy" id="285578"/>
    <lineage>
        <taxon>Bacteria</taxon>
        <taxon>Bacillati</taxon>
        <taxon>Actinomycetota</taxon>
        <taxon>Actinomycetes</taxon>
        <taxon>Kitasatosporales</taxon>
        <taxon>Streptomycetaceae</taxon>
        <taxon>Streptomyces</taxon>
    </lineage>
</organism>
<evidence type="ECO:0000313" key="2">
    <source>
        <dbReference type="EMBL" id="GES27669.1"/>
    </source>
</evidence>
<keyword evidence="1" id="KW-0472">Membrane</keyword>
<gene>
    <name evidence="2" type="ORF">San01_01550</name>
</gene>
<sequence>MRTRFRRRLFHRVDVTDAVALAVLAASAATVFLLVVTLL</sequence>
<reference evidence="2 3" key="1">
    <citation type="submission" date="2019-10" db="EMBL/GenBank/DDBJ databases">
        <title>Whole genome shotgun sequence of Streptomyces angustmyceticus NBRC 3934.</title>
        <authorList>
            <person name="Hosoyama A."/>
            <person name="Ichikawa N."/>
            <person name="Kimura A."/>
            <person name="Kitahashi Y."/>
            <person name="Komaki H."/>
            <person name="Uohara A."/>
        </authorList>
    </citation>
    <scope>NUCLEOTIDE SEQUENCE [LARGE SCALE GENOMIC DNA]</scope>
    <source>
        <strain evidence="2 3">NBRC 3934</strain>
    </source>
</reference>
<comment type="caution">
    <text evidence="2">The sequence shown here is derived from an EMBL/GenBank/DDBJ whole genome shotgun (WGS) entry which is preliminary data.</text>
</comment>
<feature type="transmembrane region" description="Helical" evidence="1">
    <location>
        <begin position="20"/>
        <end position="38"/>
    </location>
</feature>
<dbReference type="Proteomes" id="UP000325598">
    <property type="component" value="Unassembled WGS sequence"/>
</dbReference>
<dbReference type="EMBL" id="BLAG01000004">
    <property type="protein sequence ID" value="GES27669.1"/>
    <property type="molecule type" value="Genomic_DNA"/>
</dbReference>
<protein>
    <submittedName>
        <fullName evidence="2">Uncharacterized protein</fullName>
    </submittedName>
</protein>
<accession>A0A5J4L871</accession>
<name>A0A5J4L871_9ACTN</name>
<evidence type="ECO:0000313" key="3">
    <source>
        <dbReference type="Proteomes" id="UP000325598"/>
    </source>
</evidence>
<keyword evidence="1" id="KW-1133">Transmembrane helix</keyword>
<evidence type="ECO:0000256" key="1">
    <source>
        <dbReference type="SAM" id="Phobius"/>
    </source>
</evidence>
<keyword evidence="1" id="KW-0812">Transmembrane</keyword>
<proteinExistence type="predicted"/>